<reference evidence="1" key="1">
    <citation type="submission" date="2013-12" db="EMBL/GenBank/DDBJ databases">
        <title>A Varibaculum cambriense genome reconstructed from a premature infant gut community with otherwise low bacterial novelty that shifts toward anaerobic metabolism during the third week of life.</title>
        <authorList>
            <person name="Brown C.T."/>
            <person name="Sharon I."/>
            <person name="Thomas B.C."/>
            <person name="Castelle C.J."/>
            <person name="Morowitz M.J."/>
            <person name="Banfield J.F."/>
        </authorList>
    </citation>
    <scope>NUCLEOTIDE SEQUENCE</scope>
</reference>
<evidence type="ECO:0000313" key="1">
    <source>
        <dbReference type="EMBL" id="ETJ29891.1"/>
    </source>
</evidence>
<protein>
    <submittedName>
        <fullName evidence="1">Phosphoribosylformylglycinamidine cyclo-ligase</fullName>
    </submittedName>
</protein>
<feature type="non-terminal residue" evidence="1">
    <location>
        <position position="1"/>
    </location>
</feature>
<dbReference type="AlphaFoldDB" id="W1XIG1"/>
<comment type="caution">
    <text evidence="1">The sequence shown here is derived from an EMBL/GenBank/DDBJ whole genome shotgun (WGS) entry which is preliminary data.</text>
</comment>
<dbReference type="EMBL" id="AZMM01015584">
    <property type="protein sequence ID" value="ETJ29891.1"/>
    <property type="molecule type" value="Genomic_DNA"/>
</dbReference>
<sequence>VKANLESRNEAVYEIGHIVKGEGPVVVKGAVFND</sequence>
<gene>
    <name evidence="1" type="ORF">Q604_UNBC15584G0002</name>
</gene>
<name>W1XIG1_9ZZZZ</name>
<keyword evidence="1" id="KW-0436">Ligase</keyword>
<dbReference type="GO" id="GO:0016874">
    <property type="term" value="F:ligase activity"/>
    <property type="evidence" value="ECO:0007669"/>
    <property type="project" value="UniProtKB-KW"/>
</dbReference>
<accession>W1XIG1</accession>
<proteinExistence type="predicted"/>
<organism evidence="1">
    <name type="scientific">human gut metagenome</name>
    <dbReference type="NCBI Taxonomy" id="408170"/>
    <lineage>
        <taxon>unclassified sequences</taxon>
        <taxon>metagenomes</taxon>
        <taxon>organismal metagenomes</taxon>
    </lineage>
</organism>